<dbReference type="InterPro" id="IPR003768">
    <property type="entry name" value="ScpA"/>
</dbReference>
<comment type="subcellular location">
    <subcellularLocation>
        <location evidence="2">Cytoplasm</location>
    </subcellularLocation>
    <text evidence="2">Associated with two foci at the outer edges of the nucleoid region in young cells, and at four foci within both cell halves in older cells.</text>
</comment>
<name>B3QW82_CHLT3</name>
<dbReference type="GO" id="GO:0006260">
    <property type="term" value="P:DNA replication"/>
    <property type="evidence" value="ECO:0007669"/>
    <property type="project" value="UniProtKB-UniRule"/>
</dbReference>
<keyword evidence="4" id="KW-1185">Reference proteome</keyword>
<evidence type="ECO:0000313" key="3">
    <source>
        <dbReference type="EMBL" id="ACF13195.1"/>
    </source>
</evidence>
<gene>
    <name evidence="2" type="primary">scpA</name>
    <name evidence="3" type="ordered locus">Ctha_0726</name>
</gene>
<comment type="subunit">
    <text evidence="2">Component of a cohesin-like complex composed of ScpA, ScpB and the Smc homodimer, in which ScpA and ScpB bind to the head domain of Smc. The presence of the three proteins is required for the association of the complex with DNA.</text>
</comment>
<dbReference type="KEGG" id="cts:Ctha_0726"/>
<keyword evidence="2" id="KW-0131">Cell cycle</keyword>
<keyword evidence="2" id="KW-0132">Cell division</keyword>
<dbReference type="eggNOG" id="COG1354">
    <property type="taxonomic scope" value="Bacteria"/>
</dbReference>
<dbReference type="OrthoDB" id="9811016at2"/>
<comment type="function">
    <text evidence="2">Participates in chromosomal partition during cell division. May act via the formation of a condensin-like complex containing Smc and ScpB that pull DNA away from mid-cell into both cell halves.</text>
</comment>
<evidence type="ECO:0000256" key="2">
    <source>
        <dbReference type="HAMAP-Rule" id="MF_01805"/>
    </source>
</evidence>
<dbReference type="HOGENOM" id="CLU_038686_3_1_10"/>
<dbReference type="PANTHER" id="PTHR33969">
    <property type="entry name" value="SEGREGATION AND CONDENSATION PROTEIN A"/>
    <property type="match status" value="1"/>
</dbReference>
<evidence type="ECO:0000313" key="4">
    <source>
        <dbReference type="Proteomes" id="UP000001208"/>
    </source>
</evidence>
<proteinExistence type="inferred from homology"/>
<protein>
    <recommendedName>
        <fullName evidence="1 2">Segregation and condensation protein A</fullName>
    </recommendedName>
</protein>
<dbReference type="GO" id="GO:0005737">
    <property type="term" value="C:cytoplasm"/>
    <property type="evidence" value="ECO:0007669"/>
    <property type="project" value="UniProtKB-SubCell"/>
</dbReference>
<dbReference type="AlphaFoldDB" id="B3QW82"/>
<dbReference type="Pfam" id="PF02616">
    <property type="entry name" value="SMC_ScpA"/>
    <property type="match status" value="1"/>
</dbReference>
<dbReference type="RefSeq" id="WP_012499279.1">
    <property type="nucleotide sequence ID" value="NC_011026.1"/>
</dbReference>
<dbReference type="Gene3D" id="6.10.250.2410">
    <property type="match status" value="1"/>
</dbReference>
<dbReference type="STRING" id="517418.Ctha_0726"/>
<dbReference type="HAMAP" id="MF_01805">
    <property type="entry name" value="ScpA"/>
    <property type="match status" value="1"/>
</dbReference>
<comment type="similarity">
    <text evidence="2">Belongs to the ScpA family.</text>
</comment>
<dbReference type="EMBL" id="CP001100">
    <property type="protein sequence ID" value="ACF13195.1"/>
    <property type="molecule type" value="Genomic_DNA"/>
</dbReference>
<dbReference type="GO" id="GO:0007059">
    <property type="term" value="P:chromosome segregation"/>
    <property type="evidence" value="ECO:0007669"/>
    <property type="project" value="UniProtKB-UniRule"/>
</dbReference>
<dbReference type="PANTHER" id="PTHR33969:SF2">
    <property type="entry name" value="SEGREGATION AND CONDENSATION PROTEIN A"/>
    <property type="match status" value="1"/>
</dbReference>
<reference evidence="3 4" key="1">
    <citation type="submission" date="2008-06" db="EMBL/GenBank/DDBJ databases">
        <title>Complete sequence of Chloroherpeton thalassium ATCC 35110.</title>
        <authorList>
            <consortium name="US DOE Joint Genome Institute"/>
            <person name="Lucas S."/>
            <person name="Copeland A."/>
            <person name="Lapidus A."/>
            <person name="Glavina del Rio T."/>
            <person name="Dalin E."/>
            <person name="Tice H."/>
            <person name="Bruce D."/>
            <person name="Goodwin L."/>
            <person name="Pitluck S."/>
            <person name="Schmutz J."/>
            <person name="Larimer F."/>
            <person name="Land M."/>
            <person name="Hauser L."/>
            <person name="Kyrpides N."/>
            <person name="Mikhailova N."/>
            <person name="Liu Z."/>
            <person name="Li T."/>
            <person name="Zhao F."/>
            <person name="Overmann J."/>
            <person name="Bryant D.A."/>
            <person name="Richardson P."/>
        </authorList>
    </citation>
    <scope>NUCLEOTIDE SEQUENCE [LARGE SCALE GENOMIC DNA]</scope>
    <source>
        <strain evidence="4">ATCC 35110 / GB-78</strain>
    </source>
</reference>
<dbReference type="GO" id="GO:0051301">
    <property type="term" value="P:cell division"/>
    <property type="evidence" value="ECO:0007669"/>
    <property type="project" value="UniProtKB-KW"/>
</dbReference>
<evidence type="ECO:0000256" key="1">
    <source>
        <dbReference type="ARBA" id="ARBA00044777"/>
    </source>
</evidence>
<keyword evidence="2" id="KW-0159">Chromosome partition</keyword>
<organism evidence="3 4">
    <name type="scientific">Chloroherpeton thalassium (strain ATCC 35110 / GB-78)</name>
    <dbReference type="NCBI Taxonomy" id="517418"/>
    <lineage>
        <taxon>Bacteria</taxon>
        <taxon>Pseudomonadati</taxon>
        <taxon>Chlorobiota</taxon>
        <taxon>Chlorobiia</taxon>
        <taxon>Chlorobiales</taxon>
        <taxon>Chloroherpetonaceae</taxon>
        <taxon>Chloroherpeton</taxon>
    </lineage>
</organism>
<dbReference type="Proteomes" id="UP000001208">
    <property type="component" value="Chromosome"/>
</dbReference>
<keyword evidence="2" id="KW-0963">Cytoplasm</keyword>
<accession>B3QW82</accession>
<sequence>MYRVHLAEFEGPLDLLLFFIKRDELNIYDIPISKITQDFMAYLDAMQSLSLDVVAEFIYMASVLMSIKAKMLLPRPEALDGDPNEFDPRTELVEKLLEYKRFKKMAGEIRILEEHRRQQHERRLFEQIAAPVVDEMNDPTLRPTLFHLILAYKRVLDHMPKKTVHEIRKVPVSIEEQMQFILKKLDKSVQISFFESVADFQDRIILVVTFLAILEMARSRQISIVTKDDYNDFWISRRQADYEK</sequence>